<feature type="transmembrane region" description="Helical" evidence="1">
    <location>
        <begin position="54"/>
        <end position="73"/>
    </location>
</feature>
<reference evidence="3" key="1">
    <citation type="submission" date="2016-10" db="EMBL/GenBank/DDBJ databases">
        <authorList>
            <person name="Varghese N."/>
            <person name="Submissions S."/>
        </authorList>
    </citation>
    <scope>NUCLEOTIDE SEQUENCE [LARGE SCALE GENOMIC DNA]</scope>
    <source>
        <strain evidence="3">DSM 4771</strain>
    </source>
</reference>
<keyword evidence="1" id="KW-1133">Transmembrane helix</keyword>
<accession>A0A1G8PR18</accession>
<evidence type="ECO:0000256" key="1">
    <source>
        <dbReference type="SAM" id="Phobius"/>
    </source>
</evidence>
<evidence type="ECO:0000313" key="2">
    <source>
        <dbReference type="EMBL" id="SDI94883.1"/>
    </source>
</evidence>
<dbReference type="OrthoDB" id="2380880at2"/>
<dbReference type="AlphaFoldDB" id="A0A1G8PR18"/>
<proteinExistence type="predicted"/>
<feature type="transmembrane region" description="Helical" evidence="1">
    <location>
        <begin position="105"/>
        <end position="124"/>
    </location>
</feature>
<gene>
    <name evidence="2" type="ORF">SAMN04490247_0142</name>
</gene>
<dbReference type="RefSeq" id="WP_093190826.1">
    <property type="nucleotide sequence ID" value="NZ_FNEV01000001.1"/>
</dbReference>
<protein>
    <submittedName>
        <fullName evidence="2">Uncharacterized protein</fullName>
    </submittedName>
</protein>
<dbReference type="Proteomes" id="UP000199225">
    <property type="component" value="Unassembled WGS sequence"/>
</dbReference>
<organism evidence="2 3">
    <name type="scientific">Salimicrobium halophilum</name>
    <dbReference type="NCBI Taxonomy" id="86666"/>
    <lineage>
        <taxon>Bacteria</taxon>
        <taxon>Bacillati</taxon>
        <taxon>Bacillota</taxon>
        <taxon>Bacilli</taxon>
        <taxon>Bacillales</taxon>
        <taxon>Bacillaceae</taxon>
        <taxon>Salimicrobium</taxon>
    </lineage>
</organism>
<dbReference type="EMBL" id="FNEV01000001">
    <property type="protein sequence ID" value="SDI94883.1"/>
    <property type="molecule type" value="Genomic_DNA"/>
</dbReference>
<keyword evidence="1" id="KW-0812">Transmembrane</keyword>
<dbReference type="STRING" id="86666.SAMN04490247_0142"/>
<evidence type="ECO:0000313" key="3">
    <source>
        <dbReference type="Proteomes" id="UP000199225"/>
    </source>
</evidence>
<sequence length="174" mass="20431">MAQDRKQIIVKEINYWKKSKLLPEKYCDFLLALYTEGEEKNSTFSVFKGRAGILAYYVLNFLMLPLSFVVIYFTENDIILQTVLLSVFVLLSCLQFWWIYKQDGWIHIPLSVSLLLILLLSMTVGSYYFANLYVFMISFVNALAWYMIGLRLKILYLRIISVVLIVGIILYMLF</sequence>
<feature type="transmembrane region" description="Helical" evidence="1">
    <location>
        <begin position="130"/>
        <end position="148"/>
    </location>
</feature>
<keyword evidence="1" id="KW-0472">Membrane</keyword>
<keyword evidence="3" id="KW-1185">Reference proteome</keyword>
<feature type="transmembrane region" description="Helical" evidence="1">
    <location>
        <begin position="79"/>
        <end position="98"/>
    </location>
</feature>
<name>A0A1G8PR18_9BACI</name>
<feature type="transmembrane region" description="Helical" evidence="1">
    <location>
        <begin position="155"/>
        <end position="173"/>
    </location>
</feature>